<gene>
    <name evidence="1" type="ORF">C1645_807646</name>
</gene>
<keyword evidence="2" id="KW-1185">Reference proteome</keyword>
<evidence type="ECO:0000313" key="1">
    <source>
        <dbReference type="EMBL" id="RIA86699.1"/>
    </source>
</evidence>
<evidence type="ECO:0008006" key="3">
    <source>
        <dbReference type="Google" id="ProtNLM"/>
    </source>
</evidence>
<organism evidence="1 2">
    <name type="scientific">Glomus cerebriforme</name>
    <dbReference type="NCBI Taxonomy" id="658196"/>
    <lineage>
        <taxon>Eukaryota</taxon>
        <taxon>Fungi</taxon>
        <taxon>Fungi incertae sedis</taxon>
        <taxon>Mucoromycota</taxon>
        <taxon>Glomeromycotina</taxon>
        <taxon>Glomeromycetes</taxon>
        <taxon>Glomerales</taxon>
        <taxon>Glomeraceae</taxon>
        <taxon>Glomus</taxon>
    </lineage>
</organism>
<dbReference type="Proteomes" id="UP000265703">
    <property type="component" value="Unassembled WGS sequence"/>
</dbReference>
<comment type="caution">
    <text evidence="1">The sequence shown here is derived from an EMBL/GenBank/DDBJ whole genome shotgun (WGS) entry which is preliminary data.</text>
</comment>
<reference evidence="1 2" key="1">
    <citation type="submission" date="2018-06" db="EMBL/GenBank/DDBJ databases">
        <title>Comparative genomics reveals the genomic features of Rhizophagus irregularis, R. cerebriforme, R. diaphanum and Gigaspora rosea, and their symbiotic lifestyle signature.</title>
        <authorList>
            <person name="Morin E."/>
            <person name="San Clemente H."/>
            <person name="Chen E.C.H."/>
            <person name="De La Providencia I."/>
            <person name="Hainaut M."/>
            <person name="Kuo A."/>
            <person name="Kohler A."/>
            <person name="Murat C."/>
            <person name="Tang N."/>
            <person name="Roy S."/>
            <person name="Loubradou J."/>
            <person name="Henrissat B."/>
            <person name="Grigoriev I.V."/>
            <person name="Corradi N."/>
            <person name="Roux C."/>
            <person name="Martin F.M."/>
        </authorList>
    </citation>
    <scope>NUCLEOTIDE SEQUENCE [LARGE SCALE GENOMIC DNA]</scope>
    <source>
        <strain evidence="1 2">DAOM 227022</strain>
    </source>
</reference>
<proteinExistence type="predicted"/>
<protein>
    <recommendedName>
        <fullName evidence="3">PB1 domain-containing protein</fullName>
    </recommendedName>
</protein>
<name>A0A397SP60_9GLOM</name>
<sequence>MKIMNTNNDVDLKMVKNLLDYVIFECAHLKILPSGQFYPEKHPHFFNKPPLALILRIVTNEICIVLIEKKKEISIPLEQLCRFAINEKRDIELEMKENFRKFFYEYPLGGIDSRIQIAIDPLRGFFDEIKTIVFSPYDYIEDERYRKLINEMRRLRFNKPKEISKKRIPQLDQLQEKSIKLRHNEPLDNDQITRRYSRCFNEHKQSFNQELQHTCKRRNQEQSNITDDRGNLFEKDYNLSKFVVTTQNVVKESNVTKGEFVIESVQSCNESIAEWINKTDTENIMDLPMTPSTIKPREEVITQLEKQEIMNLGYNKFESEDISVPKPIDQNEAFVDKRHGSEDEISNISFITEPQLYITFAFLIQSYAMVIPYETSLKDLINTIEQRYNIKVNPSNFYFKNAVNDRISIMDEGDWFVARFEAKEVMNNKIVLYFSQS</sequence>
<dbReference type="AlphaFoldDB" id="A0A397SP60"/>
<dbReference type="OrthoDB" id="2385084at2759"/>
<evidence type="ECO:0000313" key="2">
    <source>
        <dbReference type="Proteomes" id="UP000265703"/>
    </source>
</evidence>
<accession>A0A397SP60</accession>
<dbReference type="EMBL" id="QKYT01000349">
    <property type="protein sequence ID" value="RIA86699.1"/>
    <property type="molecule type" value="Genomic_DNA"/>
</dbReference>